<gene>
    <name evidence="2" type="primary">WBGene00280531</name>
</gene>
<accession>A0A2A6C170</accession>
<evidence type="ECO:0000313" key="2">
    <source>
        <dbReference type="EnsemblMetazoa" id="PPA42162.1"/>
    </source>
</evidence>
<protein>
    <submittedName>
        <fullName evidence="2">Uncharacterized protein</fullName>
    </submittedName>
</protein>
<dbReference type="Proteomes" id="UP000005239">
    <property type="component" value="Unassembled WGS sequence"/>
</dbReference>
<feature type="compositionally biased region" description="Polar residues" evidence="1">
    <location>
        <begin position="76"/>
        <end position="87"/>
    </location>
</feature>
<proteinExistence type="predicted"/>
<organism evidence="2 3">
    <name type="scientific">Pristionchus pacificus</name>
    <name type="common">Parasitic nematode worm</name>
    <dbReference type="NCBI Taxonomy" id="54126"/>
    <lineage>
        <taxon>Eukaryota</taxon>
        <taxon>Metazoa</taxon>
        <taxon>Ecdysozoa</taxon>
        <taxon>Nematoda</taxon>
        <taxon>Chromadorea</taxon>
        <taxon>Rhabditida</taxon>
        <taxon>Rhabditina</taxon>
        <taxon>Diplogasteromorpha</taxon>
        <taxon>Diplogasteroidea</taxon>
        <taxon>Neodiplogasteridae</taxon>
        <taxon>Pristionchus</taxon>
    </lineage>
</organism>
<name>A0A2A6C170_PRIPA</name>
<dbReference type="AlphaFoldDB" id="A0A2A6C170"/>
<feature type="region of interest" description="Disordered" evidence="1">
    <location>
        <begin position="1"/>
        <end position="22"/>
    </location>
</feature>
<evidence type="ECO:0000313" key="3">
    <source>
        <dbReference type="Proteomes" id="UP000005239"/>
    </source>
</evidence>
<reference evidence="2" key="2">
    <citation type="submission" date="2022-06" db="UniProtKB">
        <authorList>
            <consortium name="EnsemblMetazoa"/>
        </authorList>
    </citation>
    <scope>IDENTIFICATION</scope>
    <source>
        <strain evidence="2">PS312</strain>
    </source>
</reference>
<evidence type="ECO:0000256" key="1">
    <source>
        <dbReference type="SAM" id="MobiDB-lite"/>
    </source>
</evidence>
<feature type="region of interest" description="Disordered" evidence="1">
    <location>
        <begin position="76"/>
        <end position="95"/>
    </location>
</feature>
<keyword evidence="3" id="KW-1185">Reference proteome</keyword>
<dbReference type="EnsemblMetazoa" id="PPA42162.1">
    <property type="protein sequence ID" value="PPA42162.1"/>
    <property type="gene ID" value="WBGene00280531"/>
</dbReference>
<accession>A0A8R1YWJ2</accession>
<sequence length="95" mass="10342">MGTRRNCSLIGPTEPDRPTILDCPSPTRPLTLNIEVLVELVPDSQYLPKRKLEKDREIGTADGGMHNVSTSNLATGSRLMSASSPQKANLAVRQK</sequence>
<reference evidence="3" key="1">
    <citation type="journal article" date="2008" name="Nat. Genet.">
        <title>The Pristionchus pacificus genome provides a unique perspective on nematode lifestyle and parasitism.</title>
        <authorList>
            <person name="Dieterich C."/>
            <person name="Clifton S.W."/>
            <person name="Schuster L.N."/>
            <person name="Chinwalla A."/>
            <person name="Delehaunty K."/>
            <person name="Dinkelacker I."/>
            <person name="Fulton L."/>
            <person name="Fulton R."/>
            <person name="Godfrey J."/>
            <person name="Minx P."/>
            <person name="Mitreva M."/>
            <person name="Roeseler W."/>
            <person name="Tian H."/>
            <person name="Witte H."/>
            <person name="Yang S.P."/>
            <person name="Wilson R.K."/>
            <person name="Sommer R.J."/>
        </authorList>
    </citation>
    <scope>NUCLEOTIDE SEQUENCE [LARGE SCALE GENOMIC DNA]</scope>
    <source>
        <strain evidence="3">PS312</strain>
    </source>
</reference>